<feature type="region of interest" description="Disordered" evidence="1">
    <location>
        <begin position="81"/>
        <end position="114"/>
    </location>
</feature>
<dbReference type="AlphaFoldDB" id="A0A0B6YQ84"/>
<feature type="region of interest" description="Disordered" evidence="1">
    <location>
        <begin position="27"/>
        <end position="58"/>
    </location>
</feature>
<gene>
    <name evidence="2" type="primary">ORF32678</name>
</gene>
<evidence type="ECO:0000256" key="1">
    <source>
        <dbReference type="SAM" id="MobiDB-lite"/>
    </source>
</evidence>
<feature type="region of interest" description="Disordered" evidence="1">
    <location>
        <begin position="127"/>
        <end position="167"/>
    </location>
</feature>
<reference evidence="2" key="1">
    <citation type="submission" date="2014-12" db="EMBL/GenBank/DDBJ databases">
        <title>Insight into the proteome of Arion vulgaris.</title>
        <authorList>
            <person name="Aradska J."/>
            <person name="Bulat T."/>
            <person name="Smidak R."/>
            <person name="Sarate P."/>
            <person name="Gangsoo J."/>
            <person name="Sialana F."/>
            <person name="Bilban M."/>
            <person name="Lubec G."/>
        </authorList>
    </citation>
    <scope>NUCLEOTIDE SEQUENCE</scope>
    <source>
        <tissue evidence="2">Skin</tissue>
    </source>
</reference>
<name>A0A0B6YQ84_9EUPU</name>
<proteinExistence type="predicted"/>
<protein>
    <submittedName>
        <fullName evidence="2">Uncharacterized protein</fullName>
    </submittedName>
</protein>
<dbReference type="EMBL" id="HACG01011447">
    <property type="protein sequence ID" value="CEK58312.1"/>
    <property type="molecule type" value="Transcribed_RNA"/>
</dbReference>
<organism evidence="2">
    <name type="scientific">Arion vulgaris</name>
    <dbReference type="NCBI Taxonomy" id="1028688"/>
    <lineage>
        <taxon>Eukaryota</taxon>
        <taxon>Metazoa</taxon>
        <taxon>Spiralia</taxon>
        <taxon>Lophotrochozoa</taxon>
        <taxon>Mollusca</taxon>
        <taxon>Gastropoda</taxon>
        <taxon>Heterobranchia</taxon>
        <taxon>Euthyneura</taxon>
        <taxon>Panpulmonata</taxon>
        <taxon>Eupulmonata</taxon>
        <taxon>Stylommatophora</taxon>
        <taxon>Helicina</taxon>
        <taxon>Arionoidea</taxon>
        <taxon>Arionidae</taxon>
        <taxon>Arion</taxon>
    </lineage>
</organism>
<feature type="non-terminal residue" evidence="2">
    <location>
        <position position="1"/>
    </location>
</feature>
<feature type="non-terminal residue" evidence="2">
    <location>
        <position position="185"/>
    </location>
</feature>
<accession>A0A0B6YQ84</accession>
<evidence type="ECO:0000313" key="2">
    <source>
        <dbReference type="EMBL" id="CEK58312.1"/>
    </source>
</evidence>
<sequence length="185" mass="20759">IDSLLSADSTGVMDMNFDPLVSMPEKAETLIESQPKDGLGSQGDSFGQSETKRASIDTDETTTGLKFIIQSKSQFEQKETLGIIPMLPPPPKTPKSPLIPQRENPFNRDSPPEENFASFAEIEQEMKKKAETEAAEVAAATEKRDYVRSLTSEDSSPEEEGPLEPLEPFYFRETREFWKLMVRQP</sequence>